<dbReference type="EMBL" id="NMQI01000399">
    <property type="protein sequence ID" value="PMB41758.1"/>
    <property type="molecule type" value="Genomic_DNA"/>
</dbReference>
<sequence>PATPTPTPTLQNIDDPGIKPSRDGFFHIFTDNQDEKSLAKVRQVVPDAYLSKDKKAIYLGAFKTKEQVKKQMQFLQSKGITAKVE</sequence>
<organism evidence="1 2">
    <name type="scientific">Fischerella thermalis CCMEE 5330</name>
    <dbReference type="NCBI Taxonomy" id="2019670"/>
    <lineage>
        <taxon>Bacteria</taxon>
        <taxon>Bacillati</taxon>
        <taxon>Cyanobacteriota</taxon>
        <taxon>Cyanophyceae</taxon>
        <taxon>Nostocales</taxon>
        <taxon>Hapalosiphonaceae</taxon>
        <taxon>Fischerella</taxon>
    </lineage>
</organism>
<gene>
    <name evidence="1" type="ORF">CEN41_16735</name>
</gene>
<dbReference type="Proteomes" id="UP000234966">
    <property type="component" value="Unassembled WGS sequence"/>
</dbReference>
<evidence type="ECO:0000313" key="1">
    <source>
        <dbReference type="EMBL" id="PMB41758.1"/>
    </source>
</evidence>
<proteinExistence type="predicted"/>
<accession>A0A2N6M4T4</accession>
<evidence type="ECO:0000313" key="2">
    <source>
        <dbReference type="Proteomes" id="UP000234966"/>
    </source>
</evidence>
<protein>
    <recommendedName>
        <fullName evidence="3">SPOR domain-containing protein</fullName>
    </recommendedName>
</protein>
<dbReference type="AlphaFoldDB" id="A0A2N6M4T4"/>
<feature type="non-terminal residue" evidence="1">
    <location>
        <position position="1"/>
    </location>
</feature>
<reference evidence="1 2" key="1">
    <citation type="submission" date="2017-07" db="EMBL/GenBank/DDBJ databases">
        <title>Genomes of Fischerella (Mastigocladus) sp. strains.</title>
        <authorList>
            <person name="Miller S.R."/>
        </authorList>
    </citation>
    <scope>NUCLEOTIDE SEQUENCE [LARGE SCALE GENOMIC DNA]</scope>
    <source>
        <strain evidence="1 2">CCMEE 5330</strain>
    </source>
</reference>
<evidence type="ECO:0008006" key="3">
    <source>
        <dbReference type="Google" id="ProtNLM"/>
    </source>
</evidence>
<name>A0A2N6M4T4_9CYAN</name>
<comment type="caution">
    <text evidence="1">The sequence shown here is derived from an EMBL/GenBank/DDBJ whole genome shotgun (WGS) entry which is preliminary data.</text>
</comment>